<comment type="caution">
    <text evidence="1">The sequence shown here is derived from an EMBL/GenBank/DDBJ whole genome shotgun (WGS) entry which is preliminary data.</text>
</comment>
<reference evidence="1" key="1">
    <citation type="submission" date="2023-04" db="EMBL/GenBank/DDBJ databases">
        <title>Phytophthora fragariaefolia NBRC 109709.</title>
        <authorList>
            <person name="Ichikawa N."/>
            <person name="Sato H."/>
            <person name="Tonouchi N."/>
        </authorList>
    </citation>
    <scope>NUCLEOTIDE SEQUENCE</scope>
    <source>
        <strain evidence="1">NBRC 109709</strain>
    </source>
</reference>
<evidence type="ECO:0000313" key="1">
    <source>
        <dbReference type="EMBL" id="GMF18600.1"/>
    </source>
</evidence>
<accession>A0A9W6TMY0</accession>
<gene>
    <name evidence="1" type="ORF">Pfra01_000167900</name>
</gene>
<dbReference type="AlphaFoldDB" id="A0A9W6TMY0"/>
<dbReference type="OrthoDB" id="10561990at2759"/>
<evidence type="ECO:0000313" key="2">
    <source>
        <dbReference type="Proteomes" id="UP001165121"/>
    </source>
</evidence>
<name>A0A9W6TMY0_9STRA</name>
<dbReference type="Proteomes" id="UP001165121">
    <property type="component" value="Unassembled WGS sequence"/>
</dbReference>
<protein>
    <submittedName>
        <fullName evidence="1">Unnamed protein product</fullName>
    </submittedName>
</protein>
<organism evidence="1 2">
    <name type="scientific">Phytophthora fragariaefolia</name>
    <dbReference type="NCBI Taxonomy" id="1490495"/>
    <lineage>
        <taxon>Eukaryota</taxon>
        <taxon>Sar</taxon>
        <taxon>Stramenopiles</taxon>
        <taxon>Oomycota</taxon>
        <taxon>Peronosporomycetes</taxon>
        <taxon>Peronosporales</taxon>
        <taxon>Peronosporaceae</taxon>
        <taxon>Phytophthora</taxon>
    </lineage>
</organism>
<dbReference type="EMBL" id="BSXT01000136">
    <property type="protein sequence ID" value="GMF18600.1"/>
    <property type="molecule type" value="Genomic_DNA"/>
</dbReference>
<sequence>MSILRKRSVSNCDDVSPLPKKRKAAILLGGHYPVLRSGLVVRHPLIVEAATMQVESLAKFELASSAETSPPPASASQSTDASIITVLAYVGHDTILPWIGPIERGLVLTNPKFAGGF</sequence>
<proteinExistence type="predicted"/>
<keyword evidence="2" id="KW-1185">Reference proteome</keyword>